<gene>
    <name evidence="1" type="ORF">P154DRAFT_381063</name>
</gene>
<organism evidence="1 2">
    <name type="scientific">Amniculicola lignicola CBS 123094</name>
    <dbReference type="NCBI Taxonomy" id="1392246"/>
    <lineage>
        <taxon>Eukaryota</taxon>
        <taxon>Fungi</taxon>
        <taxon>Dikarya</taxon>
        <taxon>Ascomycota</taxon>
        <taxon>Pezizomycotina</taxon>
        <taxon>Dothideomycetes</taxon>
        <taxon>Pleosporomycetidae</taxon>
        <taxon>Pleosporales</taxon>
        <taxon>Amniculicolaceae</taxon>
        <taxon>Amniculicola</taxon>
    </lineage>
</organism>
<reference evidence="1" key="1">
    <citation type="journal article" date="2020" name="Stud. Mycol.">
        <title>101 Dothideomycetes genomes: a test case for predicting lifestyles and emergence of pathogens.</title>
        <authorList>
            <person name="Haridas S."/>
            <person name="Albert R."/>
            <person name="Binder M."/>
            <person name="Bloem J."/>
            <person name="Labutti K."/>
            <person name="Salamov A."/>
            <person name="Andreopoulos B."/>
            <person name="Baker S."/>
            <person name="Barry K."/>
            <person name="Bills G."/>
            <person name="Bluhm B."/>
            <person name="Cannon C."/>
            <person name="Castanera R."/>
            <person name="Culley D."/>
            <person name="Daum C."/>
            <person name="Ezra D."/>
            <person name="Gonzalez J."/>
            <person name="Henrissat B."/>
            <person name="Kuo A."/>
            <person name="Liang C."/>
            <person name="Lipzen A."/>
            <person name="Lutzoni F."/>
            <person name="Magnuson J."/>
            <person name="Mondo S."/>
            <person name="Nolan M."/>
            <person name="Ohm R."/>
            <person name="Pangilinan J."/>
            <person name="Park H.-J."/>
            <person name="Ramirez L."/>
            <person name="Alfaro M."/>
            <person name="Sun H."/>
            <person name="Tritt A."/>
            <person name="Yoshinaga Y."/>
            <person name="Zwiers L.-H."/>
            <person name="Turgeon B."/>
            <person name="Goodwin S."/>
            <person name="Spatafora J."/>
            <person name="Crous P."/>
            <person name="Grigoriev I."/>
        </authorList>
    </citation>
    <scope>NUCLEOTIDE SEQUENCE</scope>
    <source>
        <strain evidence="1">CBS 123094</strain>
    </source>
</reference>
<dbReference type="OrthoDB" id="5325862at2759"/>
<dbReference type="EMBL" id="ML977566">
    <property type="protein sequence ID" value="KAF2004598.1"/>
    <property type="molecule type" value="Genomic_DNA"/>
</dbReference>
<dbReference type="Proteomes" id="UP000799779">
    <property type="component" value="Unassembled WGS sequence"/>
</dbReference>
<sequence>SITSTSTLCADSPLFTPVKSLHVNTKGISVIVVPFQNIELEITITNDDGTTAYTSTRQRWTSANSLLKDANGHQRVATSYYFGPGRDPRLHILGTGKGQPEIRSTSKWTSRTQVFALPDGRKFEWRYRHEKGFRADGGKGRGLVLSLEGVPMAMLIRNEETRATLGVGKWSAGSGGELMLGPGVGAEGGLGEDAVVASCLLMLKKEVDRRRAVMALVVVGA</sequence>
<evidence type="ECO:0000313" key="1">
    <source>
        <dbReference type="EMBL" id="KAF2004598.1"/>
    </source>
</evidence>
<accession>A0A6A5WU34</accession>
<name>A0A6A5WU34_9PLEO</name>
<dbReference type="AlphaFoldDB" id="A0A6A5WU34"/>
<keyword evidence="2" id="KW-1185">Reference proteome</keyword>
<proteinExistence type="predicted"/>
<feature type="non-terminal residue" evidence="1">
    <location>
        <position position="221"/>
    </location>
</feature>
<feature type="non-terminal residue" evidence="1">
    <location>
        <position position="1"/>
    </location>
</feature>
<protein>
    <submittedName>
        <fullName evidence="1">Uncharacterized protein</fullName>
    </submittedName>
</protein>
<evidence type="ECO:0000313" key="2">
    <source>
        <dbReference type="Proteomes" id="UP000799779"/>
    </source>
</evidence>